<accession>A0A7J7M970</accession>
<dbReference type="OrthoDB" id="1666376at2759"/>
<dbReference type="PANTHER" id="PTHR31920:SF135">
    <property type="entry name" value="B3 DOMAIN-CONTAINING PROTEIN OS03G0621600-RELATED"/>
    <property type="match status" value="1"/>
</dbReference>
<dbReference type="PANTHER" id="PTHR31920">
    <property type="entry name" value="B3 DOMAIN-CONTAINING"/>
    <property type="match status" value="1"/>
</dbReference>
<evidence type="ECO:0000256" key="3">
    <source>
        <dbReference type="ARBA" id="ARBA00023125"/>
    </source>
</evidence>
<dbReference type="CDD" id="cd10017">
    <property type="entry name" value="B3_DNA"/>
    <property type="match status" value="1"/>
</dbReference>
<dbReference type="PROSITE" id="PS50863">
    <property type="entry name" value="B3"/>
    <property type="match status" value="1"/>
</dbReference>
<dbReference type="Proteomes" id="UP000541444">
    <property type="component" value="Unassembled WGS sequence"/>
</dbReference>
<evidence type="ECO:0000256" key="4">
    <source>
        <dbReference type="ARBA" id="ARBA00023163"/>
    </source>
</evidence>
<dbReference type="InterPro" id="IPR003340">
    <property type="entry name" value="B3_DNA-bd"/>
</dbReference>
<feature type="domain" description="TF-B3" evidence="6">
    <location>
        <begin position="47"/>
        <end position="99"/>
    </location>
</feature>
<gene>
    <name evidence="7" type="ORF">GIB67_020659</name>
</gene>
<keyword evidence="3" id="KW-0238">DNA-binding</keyword>
<dbReference type="GO" id="GO:0005634">
    <property type="term" value="C:nucleus"/>
    <property type="evidence" value="ECO:0007669"/>
    <property type="project" value="UniProtKB-SubCell"/>
</dbReference>
<comment type="subcellular location">
    <subcellularLocation>
        <location evidence="1">Nucleus</location>
    </subcellularLocation>
</comment>
<dbReference type="GO" id="GO:0003677">
    <property type="term" value="F:DNA binding"/>
    <property type="evidence" value="ECO:0007669"/>
    <property type="project" value="UniProtKB-KW"/>
</dbReference>
<dbReference type="EMBL" id="JACGCM010001692">
    <property type="protein sequence ID" value="KAF6151435.1"/>
    <property type="molecule type" value="Genomic_DNA"/>
</dbReference>
<dbReference type="AlphaFoldDB" id="A0A7J7M970"/>
<proteinExistence type="predicted"/>
<evidence type="ECO:0000313" key="8">
    <source>
        <dbReference type="Proteomes" id="UP000541444"/>
    </source>
</evidence>
<reference evidence="7 8" key="1">
    <citation type="journal article" date="2020" name="IScience">
        <title>Genome Sequencing of the Endangered Kingdonia uniflora (Circaeasteraceae, Ranunculales) Reveals Potential Mechanisms of Evolutionary Specialization.</title>
        <authorList>
            <person name="Sun Y."/>
            <person name="Deng T."/>
            <person name="Zhang A."/>
            <person name="Moore M.J."/>
            <person name="Landis J.B."/>
            <person name="Lin N."/>
            <person name="Zhang H."/>
            <person name="Zhang X."/>
            <person name="Huang J."/>
            <person name="Zhang X."/>
            <person name="Sun H."/>
            <person name="Wang H."/>
        </authorList>
    </citation>
    <scope>NUCLEOTIDE SEQUENCE [LARGE SCALE GENOMIC DNA]</scope>
    <source>
        <strain evidence="7">TB1705</strain>
        <tissue evidence="7">Leaf</tissue>
    </source>
</reference>
<keyword evidence="8" id="KW-1185">Reference proteome</keyword>
<dbReference type="InterPro" id="IPR015300">
    <property type="entry name" value="DNA-bd_pseudobarrel_sf"/>
</dbReference>
<keyword evidence="5" id="KW-0539">Nucleus</keyword>
<dbReference type="Pfam" id="PF02362">
    <property type="entry name" value="B3"/>
    <property type="match status" value="1"/>
</dbReference>
<name>A0A7J7M970_9MAGN</name>
<keyword evidence="2" id="KW-0805">Transcription regulation</keyword>
<evidence type="ECO:0000256" key="1">
    <source>
        <dbReference type="ARBA" id="ARBA00004123"/>
    </source>
</evidence>
<sequence>MQAAGSDAHKELSVFCRKLLQSCTTSFYQALKWDSARKSFRTSPTEKVWTIMLKQVDNDVFFHTGWRAFISDHSLEVRKFFVFRYGGNSKFNVKIYGRSCCEKKVITAKKKITGTSSCNEDSIQGETTKPKLMDNCHENMKNEATVINKTNCRLVKPMRTPIIKVEKKVATEAPSSGKSVQNNSMLTARVKKREAYIKTIPKELETKFDLKRKASVMLKDPQG</sequence>
<dbReference type="InterPro" id="IPR050655">
    <property type="entry name" value="Plant_B3_domain"/>
</dbReference>
<protein>
    <recommendedName>
        <fullName evidence="6">TF-B3 domain-containing protein</fullName>
    </recommendedName>
</protein>
<organism evidence="7 8">
    <name type="scientific">Kingdonia uniflora</name>
    <dbReference type="NCBI Taxonomy" id="39325"/>
    <lineage>
        <taxon>Eukaryota</taxon>
        <taxon>Viridiplantae</taxon>
        <taxon>Streptophyta</taxon>
        <taxon>Embryophyta</taxon>
        <taxon>Tracheophyta</taxon>
        <taxon>Spermatophyta</taxon>
        <taxon>Magnoliopsida</taxon>
        <taxon>Ranunculales</taxon>
        <taxon>Circaeasteraceae</taxon>
        <taxon>Kingdonia</taxon>
    </lineage>
</organism>
<dbReference type="Gene3D" id="2.40.330.10">
    <property type="entry name" value="DNA-binding pseudobarrel domain"/>
    <property type="match status" value="1"/>
</dbReference>
<evidence type="ECO:0000259" key="6">
    <source>
        <dbReference type="PROSITE" id="PS50863"/>
    </source>
</evidence>
<comment type="caution">
    <text evidence="7">The sequence shown here is derived from an EMBL/GenBank/DDBJ whole genome shotgun (WGS) entry which is preliminary data.</text>
</comment>
<evidence type="ECO:0000256" key="2">
    <source>
        <dbReference type="ARBA" id="ARBA00023015"/>
    </source>
</evidence>
<dbReference type="SUPFAM" id="SSF101936">
    <property type="entry name" value="DNA-binding pseudobarrel domain"/>
    <property type="match status" value="1"/>
</dbReference>
<evidence type="ECO:0000313" key="7">
    <source>
        <dbReference type="EMBL" id="KAF6151435.1"/>
    </source>
</evidence>
<keyword evidence="4" id="KW-0804">Transcription</keyword>
<dbReference type="SMART" id="SM01019">
    <property type="entry name" value="B3"/>
    <property type="match status" value="1"/>
</dbReference>
<evidence type="ECO:0000256" key="5">
    <source>
        <dbReference type="ARBA" id="ARBA00023242"/>
    </source>
</evidence>